<dbReference type="Pfam" id="PF07004">
    <property type="entry name" value="SHIPPO-rpt"/>
    <property type="match status" value="2"/>
</dbReference>
<dbReference type="GO" id="GO:0005856">
    <property type="term" value="C:cytoskeleton"/>
    <property type="evidence" value="ECO:0007669"/>
    <property type="project" value="TreeGrafter"/>
</dbReference>
<keyword evidence="3" id="KW-1185">Reference proteome</keyword>
<evidence type="ECO:0000313" key="2">
    <source>
        <dbReference type="EMBL" id="NXL65341.1"/>
    </source>
</evidence>
<dbReference type="InterPro" id="IPR051291">
    <property type="entry name" value="CIMAP"/>
</dbReference>
<dbReference type="Proteomes" id="UP000568556">
    <property type="component" value="Unassembled WGS sequence"/>
</dbReference>
<dbReference type="EMBL" id="VXAQ01001232">
    <property type="protein sequence ID" value="NXL65341.1"/>
    <property type="molecule type" value="Genomic_DNA"/>
</dbReference>
<dbReference type="InterPro" id="IPR010736">
    <property type="entry name" value="SHIPPO-rpt"/>
</dbReference>
<organism evidence="2 3">
    <name type="scientific">Chordeiles acutipennis</name>
    <name type="common">Lesser nighthawk</name>
    <name type="synonym">Caprimulgus acutipennis</name>
    <dbReference type="NCBI Taxonomy" id="118183"/>
    <lineage>
        <taxon>Eukaryota</taxon>
        <taxon>Metazoa</taxon>
        <taxon>Chordata</taxon>
        <taxon>Craniata</taxon>
        <taxon>Vertebrata</taxon>
        <taxon>Euteleostomi</taxon>
        <taxon>Archelosauria</taxon>
        <taxon>Archosauria</taxon>
        <taxon>Dinosauria</taxon>
        <taxon>Saurischia</taxon>
        <taxon>Theropoda</taxon>
        <taxon>Coelurosauria</taxon>
        <taxon>Aves</taxon>
        <taxon>Neognathae</taxon>
        <taxon>Neoaves</taxon>
        <taxon>Strisores</taxon>
        <taxon>Caprimulgiformes</taxon>
        <taxon>Caprimulgidae</taxon>
        <taxon>Chordeilinae</taxon>
        <taxon>Chordeiles</taxon>
    </lineage>
</organism>
<comment type="caution">
    <text evidence="2">The sequence shown here is derived from an EMBL/GenBank/DDBJ whole genome shotgun (WGS) entry which is preliminary data.</text>
</comment>
<gene>
    <name evidence="2" type="primary">Odf3_1</name>
    <name evidence="2" type="ORF">CHOACU_R06494</name>
</gene>
<reference evidence="2 3" key="1">
    <citation type="submission" date="2019-09" db="EMBL/GenBank/DDBJ databases">
        <title>Bird 10,000 Genomes (B10K) Project - Family phase.</title>
        <authorList>
            <person name="Zhang G."/>
        </authorList>
    </citation>
    <scope>NUCLEOTIDE SEQUENCE [LARGE SCALE GENOMIC DNA]</scope>
    <source>
        <strain evidence="2">B10K-DU-008-62</strain>
        <tissue evidence="2">Mixed tissue sample</tissue>
    </source>
</reference>
<accession>A0A7L0UE32</accession>
<evidence type="ECO:0000313" key="3">
    <source>
        <dbReference type="Proteomes" id="UP000568556"/>
    </source>
</evidence>
<dbReference type="AlphaFoldDB" id="A0A7L0UE32"/>
<feature type="non-terminal residue" evidence="2">
    <location>
        <position position="1"/>
    </location>
</feature>
<protein>
    <submittedName>
        <fullName evidence="2">ODF3A protein</fullName>
    </submittedName>
</protein>
<feature type="non-terminal residue" evidence="2">
    <location>
        <position position="124"/>
    </location>
</feature>
<feature type="region of interest" description="Disordered" evidence="1">
    <location>
        <begin position="104"/>
        <end position="124"/>
    </location>
</feature>
<evidence type="ECO:0000256" key="1">
    <source>
        <dbReference type="SAM" id="MobiDB-lite"/>
    </source>
</evidence>
<dbReference type="PANTHER" id="PTHR21580:SF28">
    <property type="entry name" value="BOREALIN N-TERMINAL DOMAIN-CONTAINING PROTEIN-RELATED"/>
    <property type="match status" value="1"/>
</dbReference>
<dbReference type="PANTHER" id="PTHR21580">
    <property type="entry name" value="SHIPPO-1-RELATED"/>
    <property type="match status" value="1"/>
</dbReference>
<proteinExistence type="predicted"/>
<dbReference type="OrthoDB" id="429991at2759"/>
<name>A0A7L0UE32_CHOAC</name>
<sequence>GDYAVNNANRLLYKRAPAQPMGIRHKVVSSNQPPGPGTYTLPRLVGPNTVYTRASPCYSMQGKSKNNGFSEDLAKTPGPAAFPRVEQDVYKKRAPAYVMGTKTQLRGDPTVKPGPADYYLGQVR</sequence>